<dbReference type="SMART" id="SM00448">
    <property type="entry name" value="REC"/>
    <property type="match status" value="1"/>
</dbReference>
<name>A0ABW6AIM1_9BACT</name>
<evidence type="ECO:0000313" key="3">
    <source>
        <dbReference type="EMBL" id="MFD2934312.1"/>
    </source>
</evidence>
<dbReference type="Gene3D" id="3.40.50.2300">
    <property type="match status" value="1"/>
</dbReference>
<evidence type="ECO:0000259" key="2">
    <source>
        <dbReference type="PROSITE" id="PS50110"/>
    </source>
</evidence>
<dbReference type="InterPro" id="IPR011006">
    <property type="entry name" value="CheY-like_superfamily"/>
</dbReference>
<dbReference type="PANTHER" id="PTHR44520">
    <property type="entry name" value="RESPONSE REGULATOR RCP1-RELATED"/>
    <property type="match status" value="1"/>
</dbReference>
<dbReference type="InterPro" id="IPR001789">
    <property type="entry name" value="Sig_transdc_resp-reg_receiver"/>
</dbReference>
<keyword evidence="4" id="KW-1185">Reference proteome</keyword>
<gene>
    <name evidence="3" type="ORF">ACFS25_11005</name>
</gene>
<evidence type="ECO:0000256" key="1">
    <source>
        <dbReference type="PROSITE-ProRule" id="PRU00169"/>
    </source>
</evidence>
<comment type="caution">
    <text evidence="3">The sequence shown here is derived from an EMBL/GenBank/DDBJ whole genome shotgun (WGS) entry which is preliminary data.</text>
</comment>
<dbReference type="InterPro" id="IPR052893">
    <property type="entry name" value="TCS_response_regulator"/>
</dbReference>
<evidence type="ECO:0000313" key="4">
    <source>
        <dbReference type="Proteomes" id="UP001597512"/>
    </source>
</evidence>
<dbReference type="Pfam" id="PF00072">
    <property type="entry name" value="Response_reg"/>
    <property type="match status" value="1"/>
</dbReference>
<organism evidence="3 4">
    <name type="scientific">Spirosoma flavum</name>
    <dbReference type="NCBI Taxonomy" id="2048557"/>
    <lineage>
        <taxon>Bacteria</taxon>
        <taxon>Pseudomonadati</taxon>
        <taxon>Bacteroidota</taxon>
        <taxon>Cytophagia</taxon>
        <taxon>Cytophagales</taxon>
        <taxon>Cytophagaceae</taxon>
        <taxon>Spirosoma</taxon>
    </lineage>
</organism>
<proteinExistence type="predicted"/>
<reference evidence="4" key="1">
    <citation type="journal article" date="2019" name="Int. J. Syst. Evol. Microbiol.">
        <title>The Global Catalogue of Microorganisms (GCM) 10K type strain sequencing project: providing services to taxonomists for standard genome sequencing and annotation.</title>
        <authorList>
            <consortium name="The Broad Institute Genomics Platform"/>
            <consortium name="The Broad Institute Genome Sequencing Center for Infectious Disease"/>
            <person name="Wu L."/>
            <person name="Ma J."/>
        </authorList>
    </citation>
    <scope>NUCLEOTIDE SEQUENCE [LARGE SCALE GENOMIC DNA]</scope>
    <source>
        <strain evidence="4">KCTC 52490</strain>
    </source>
</reference>
<dbReference type="RefSeq" id="WP_381499933.1">
    <property type="nucleotide sequence ID" value="NZ_JBHUOM010000002.1"/>
</dbReference>
<dbReference type="EMBL" id="JBHUOM010000002">
    <property type="protein sequence ID" value="MFD2934312.1"/>
    <property type="molecule type" value="Genomic_DNA"/>
</dbReference>
<keyword evidence="1" id="KW-0597">Phosphoprotein</keyword>
<dbReference type="Proteomes" id="UP001597512">
    <property type="component" value="Unassembled WGS sequence"/>
</dbReference>
<protein>
    <submittedName>
        <fullName evidence="3">Response regulator</fullName>
    </submittedName>
</protein>
<feature type="domain" description="Response regulatory" evidence="2">
    <location>
        <begin position="6"/>
        <end position="128"/>
    </location>
</feature>
<sequence>MKPQFLVLVVDDDILLTDILNRASRSSFPEATFIQVHSSTEAKKYIEDLDGYGPKLVLLDINLQDKVSGLDFLAFLRAYSQTRFLPVVMLTASQLPQDIETAYTFGASSFTVKPFSYEDWRVYLSNLRLYWFETVTLPAIRFHRASN</sequence>
<dbReference type="SUPFAM" id="SSF52172">
    <property type="entry name" value="CheY-like"/>
    <property type="match status" value="1"/>
</dbReference>
<accession>A0ABW6AIM1</accession>
<feature type="modified residue" description="4-aspartylphosphate" evidence="1">
    <location>
        <position position="60"/>
    </location>
</feature>
<dbReference type="PROSITE" id="PS50110">
    <property type="entry name" value="RESPONSE_REGULATORY"/>
    <property type="match status" value="1"/>
</dbReference>